<keyword evidence="4" id="KW-0812">Transmembrane</keyword>
<feature type="repeat" description="Ag I/II A" evidence="1">
    <location>
        <begin position="58"/>
        <end position="152"/>
    </location>
</feature>
<evidence type="ECO:0000259" key="6">
    <source>
        <dbReference type="Pfam" id="PF08363"/>
    </source>
</evidence>
<dbReference type="Gene3D" id="2.60.530.10">
    <property type="entry name" value="Major cell-surface adhesin PAc"/>
    <property type="match status" value="1"/>
</dbReference>
<sequence>MNKNSVKFGLASACLTSAILFGVHTVEASDQSSNIQQNESDSYGKDLTTYKAETTKYELDKKAYEAELKAYNESVAKYEADKAEYDKAKAEYDKVLATNKEILTKYESDLSEYNKQKAEADKVKAEYEKLKAEWDAKKAQYEKDKAAYDKAQTDYNMVKADYDAKLATYNTKLAEYNKQVKSNEAADKIENDKRRAEYNEKLKKFEEESKKPGRFASEEKNYLIFVKEPNAKISIEVKDTGDTGALAMLKYTQKDGSFWKLNHKKLSSDQLSDEALAKNNLTDKIIKRWDETVTGYREYGKDPHITTYPVIAKKDRPFTVTYTNLENTTYDKKKVTRIDYEYTVLETGSSVDTMQISPAYDPTISVSIYGDFRKHGYSTRVRMKPTLYLEDGTKVIPTKEKPVMFAVSSMNTGWHGYSDNSYYFADNKDMFKEFYGKSGVYDEYLNDEFKKLYNVDLETASKPGGLLSDPSKRQEWNTKKAEMKTAYVKDEEEYKKDGFKKVKDYMTNKYGSNVNTWPSTYREIVYAIHNASFIKLNESFVYKHDDGFYADKTLDEINSGNPVWDNQESPYKYKGAGVIKVTEDGFYLEFGATVPFTQLFGINTAIVDEYIDVKPKLELVETPKPTPPTKPVEPKQPELKEPTPLGVVPKEPNKFDKEKPVKPDLKEPKAPTPPVKPDLKEPTPPTRPVEPPKVEKPVKPVEPPKVEKPVKPVEPPKMVKPTKQVETSKEEIPTKLVEPPKEEKPTLPRTRSASDMSMTVVGLLTTLASFFVFTKRKDESNK</sequence>
<dbReference type="EMBL" id="LQOA01000024">
    <property type="protein sequence ID" value="KXT99228.1"/>
    <property type="molecule type" value="Genomic_DNA"/>
</dbReference>
<feature type="domain" description="Glucan-binding protein C/Surface antigen I/II V-domain" evidence="6">
    <location>
        <begin position="212"/>
        <end position="481"/>
    </location>
</feature>
<keyword evidence="5" id="KW-0732">Signal</keyword>
<proteinExistence type="inferred from homology"/>
<feature type="chain" id="PRO_5007488801" description="Glucan-binding protein C/Surface antigen I/II V-domain domain-containing protein" evidence="5">
    <location>
        <begin position="29"/>
        <end position="782"/>
    </location>
</feature>
<evidence type="ECO:0000256" key="2">
    <source>
        <dbReference type="SAM" id="Coils"/>
    </source>
</evidence>
<feature type="transmembrane region" description="Helical" evidence="4">
    <location>
        <begin position="756"/>
        <end position="774"/>
    </location>
</feature>
<comment type="caution">
    <text evidence="7">The sequence shown here is derived from an EMBL/GenBank/DDBJ whole genome shotgun (WGS) entry which is preliminary data.</text>
</comment>
<dbReference type="InterPro" id="IPR036234">
    <property type="entry name" value="SA_I/II_PAC_V_sf"/>
</dbReference>
<feature type="signal peptide" evidence="5">
    <location>
        <begin position="1"/>
        <end position="28"/>
    </location>
</feature>
<dbReference type="Pfam" id="PF08363">
    <property type="entry name" value="GbpC"/>
    <property type="match status" value="1"/>
</dbReference>
<dbReference type="InterPro" id="IPR009578">
    <property type="entry name" value="Surface_Ag_I_II_A_rpt"/>
</dbReference>
<dbReference type="Gene3D" id="6.10.250.2200">
    <property type="match status" value="1"/>
</dbReference>
<evidence type="ECO:0000256" key="4">
    <source>
        <dbReference type="SAM" id="Phobius"/>
    </source>
</evidence>
<evidence type="ECO:0000256" key="1">
    <source>
        <dbReference type="PROSITE-ProRule" id="PRU01310"/>
    </source>
</evidence>
<organism evidence="7 8">
    <name type="scientific">Streptococcus mitis</name>
    <dbReference type="NCBI Taxonomy" id="28037"/>
    <lineage>
        <taxon>Bacteria</taxon>
        <taxon>Bacillati</taxon>
        <taxon>Bacillota</taxon>
        <taxon>Bacilli</taxon>
        <taxon>Lactobacillales</taxon>
        <taxon>Streptococcaceae</taxon>
        <taxon>Streptococcus</taxon>
        <taxon>Streptococcus mitis group</taxon>
    </lineage>
</organism>
<evidence type="ECO:0000313" key="8">
    <source>
        <dbReference type="Proteomes" id="UP000070136"/>
    </source>
</evidence>
<dbReference type="PROSITE" id="PS51965">
    <property type="entry name" value="AG_I_II_AR"/>
    <property type="match status" value="1"/>
</dbReference>
<dbReference type="AlphaFoldDB" id="A0A139Q9K0"/>
<name>A0A139Q9K0_STRMT</name>
<protein>
    <recommendedName>
        <fullName evidence="6">Glucan-binding protein C/Surface antigen I/II V-domain domain-containing protein</fullName>
    </recommendedName>
</protein>
<feature type="compositionally biased region" description="Basic and acidic residues" evidence="3">
    <location>
        <begin position="726"/>
        <end position="746"/>
    </location>
</feature>
<dbReference type="OrthoDB" id="2143924at2"/>
<gene>
    <name evidence="7" type="ORF">SMIDD28_00795</name>
</gene>
<reference evidence="7 8" key="1">
    <citation type="submission" date="2016-01" db="EMBL/GenBank/DDBJ databases">
        <title>Highly variable Streptococcus oralis are common among viridans streptococci isolated from primates.</title>
        <authorList>
            <person name="Denapaite D."/>
            <person name="Rieger M."/>
            <person name="Koendgen S."/>
            <person name="Brueckner R."/>
            <person name="Ochigava I."/>
            <person name="Kappeler P."/>
            <person name="Maetz-Rensing K."/>
            <person name="Leendertz F."/>
            <person name="Hakenbeck R."/>
        </authorList>
    </citation>
    <scope>NUCLEOTIDE SEQUENCE [LARGE SCALE GENOMIC DNA]</scope>
    <source>
        <strain evidence="7 8">DD28</strain>
    </source>
</reference>
<feature type="compositionally biased region" description="Basic and acidic residues" evidence="3">
    <location>
        <begin position="651"/>
        <end position="669"/>
    </location>
</feature>
<dbReference type="SUPFAM" id="SSF74914">
    <property type="entry name" value="V-region of surface antigen I/II (SA I/II, PAC)"/>
    <property type="match status" value="2"/>
</dbReference>
<keyword evidence="4" id="KW-1133">Transmembrane helix</keyword>
<feature type="coiled-coil region" evidence="2">
    <location>
        <begin position="61"/>
        <end position="208"/>
    </location>
</feature>
<feature type="region of interest" description="Disordered" evidence="3">
    <location>
        <begin position="620"/>
        <end position="753"/>
    </location>
</feature>
<dbReference type="PATRIC" id="fig|28037.234.peg.831"/>
<keyword evidence="2" id="KW-0175">Coiled coil</keyword>
<feature type="compositionally biased region" description="Basic and acidic residues" evidence="3">
    <location>
        <begin position="690"/>
        <end position="711"/>
    </location>
</feature>
<accession>A0A139Q9K0</accession>
<keyword evidence="4" id="KW-0472">Membrane</keyword>
<dbReference type="InterPro" id="IPR013574">
    <property type="entry name" value="Glucan-bd_C/Surface_Ag-I/II_V"/>
</dbReference>
<evidence type="ECO:0000256" key="5">
    <source>
        <dbReference type="SAM" id="SignalP"/>
    </source>
</evidence>
<dbReference type="RefSeq" id="WP_061424900.1">
    <property type="nucleotide sequence ID" value="NZ_KQ970262.1"/>
</dbReference>
<evidence type="ECO:0000256" key="3">
    <source>
        <dbReference type="SAM" id="MobiDB-lite"/>
    </source>
</evidence>
<evidence type="ECO:0000313" key="7">
    <source>
        <dbReference type="EMBL" id="KXT99228.1"/>
    </source>
</evidence>
<comment type="similarity">
    <text evidence="1">Belongs to the antigen I/II family.</text>
</comment>
<dbReference type="Proteomes" id="UP000070136">
    <property type="component" value="Unassembled WGS sequence"/>
</dbReference>
<feature type="compositionally biased region" description="Basic and acidic residues" evidence="3">
    <location>
        <begin position="632"/>
        <end position="641"/>
    </location>
</feature>
<feature type="compositionally biased region" description="Pro residues" evidence="3">
    <location>
        <begin position="670"/>
        <end position="689"/>
    </location>
</feature>